<keyword evidence="2" id="KW-0812">Transmembrane</keyword>
<feature type="region of interest" description="Disordered" evidence="1">
    <location>
        <begin position="813"/>
        <end position="875"/>
    </location>
</feature>
<dbReference type="AlphaFoldDB" id="A0A420DZ50"/>
<feature type="non-terminal residue" evidence="5">
    <location>
        <position position="875"/>
    </location>
</feature>
<dbReference type="InterPro" id="IPR055354">
    <property type="entry name" value="DUF7507"/>
</dbReference>
<dbReference type="NCBIfam" id="TIGR01451">
    <property type="entry name" value="B_ant_repeat"/>
    <property type="match status" value="2"/>
</dbReference>
<reference evidence="5 6" key="1">
    <citation type="submission" date="2018-09" db="EMBL/GenBank/DDBJ databases">
        <title>Genomic Encyclopedia of Archaeal and Bacterial Type Strains, Phase II (KMG-II): from individual species to whole genera.</title>
        <authorList>
            <person name="Goeker M."/>
        </authorList>
    </citation>
    <scope>NUCLEOTIDE SEQUENCE [LARGE SCALE GENOMIC DNA]</scope>
    <source>
        <strain evidence="5 6">DSM 16505</strain>
    </source>
</reference>
<evidence type="ECO:0000259" key="4">
    <source>
        <dbReference type="Pfam" id="PF24346"/>
    </source>
</evidence>
<dbReference type="InterPro" id="IPR001434">
    <property type="entry name" value="OmcB-like_DUF11"/>
</dbReference>
<evidence type="ECO:0000313" key="6">
    <source>
        <dbReference type="Proteomes" id="UP000285780"/>
    </source>
</evidence>
<dbReference type="Proteomes" id="UP000285780">
    <property type="component" value="Unassembled WGS sequence"/>
</dbReference>
<protein>
    <submittedName>
        <fullName evidence="5">Putative repeat protein (TIGR01451 family)</fullName>
    </submittedName>
</protein>
<gene>
    <name evidence="5" type="ORF">C8N26_2089</name>
</gene>
<evidence type="ECO:0000259" key="3">
    <source>
        <dbReference type="Pfam" id="PF01345"/>
    </source>
</evidence>
<dbReference type="EMBL" id="RAQM01000010">
    <property type="protein sequence ID" value="RKF03099.1"/>
    <property type="molecule type" value="Genomic_DNA"/>
</dbReference>
<keyword evidence="6" id="KW-1185">Reference proteome</keyword>
<evidence type="ECO:0000256" key="1">
    <source>
        <dbReference type="SAM" id="MobiDB-lite"/>
    </source>
</evidence>
<dbReference type="RefSeq" id="WP_120187221.1">
    <property type="nucleotide sequence ID" value="NZ_RAQM01000010.1"/>
</dbReference>
<keyword evidence="2" id="KW-1133">Transmembrane helix</keyword>
<dbReference type="Pfam" id="PF01345">
    <property type="entry name" value="DUF11"/>
    <property type="match status" value="1"/>
</dbReference>
<accession>A0A420DZ50</accession>
<evidence type="ECO:0000256" key="2">
    <source>
        <dbReference type="SAM" id="Phobius"/>
    </source>
</evidence>
<feature type="domain" description="DUF7507" evidence="4">
    <location>
        <begin position="723"/>
        <end position="829"/>
    </location>
</feature>
<dbReference type="InterPro" id="IPR047589">
    <property type="entry name" value="DUF11_rpt"/>
</dbReference>
<feature type="compositionally biased region" description="Polar residues" evidence="1">
    <location>
        <begin position="813"/>
        <end position="824"/>
    </location>
</feature>
<feature type="compositionally biased region" description="Basic and acidic residues" evidence="1">
    <location>
        <begin position="866"/>
        <end position="875"/>
    </location>
</feature>
<proteinExistence type="predicted"/>
<keyword evidence="2" id="KW-0472">Membrane</keyword>
<evidence type="ECO:0000313" key="5">
    <source>
        <dbReference type="EMBL" id="RKF03099.1"/>
    </source>
</evidence>
<feature type="compositionally biased region" description="Acidic residues" evidence="1">
    <location>
        <begin position="827"/>
        <end position="854"/>
    </location>
</feature>
<sequence length="875" mass="92025">MKYFYAHVLEVYCFVKKNVFSKKKTTKYGFNLQFTILFLLLGVYSTAKLNAQTITLKSSDKLIIDSNKSCNVNPEGPLTTYVAYEFCNTTGLSTAPLEATLSISGANFSLAGGQAITQSLGVLAPGDCATLFWFISYPCTEEVGNVTIGLKDNGNNTISTATSTLSILKGPSANATGLLGGVGLTSSGVGQVTSYNVIYEFGTTDAGELITFQPAGNTDFNAGCFQLVGLEIIRSDIPDVVVGTIDEMVFYLNQAIKGSGNQVEVTYFFKNKCVDANTTASPYAYGVSGTQLKYTGNFDDPTYFGQFPVTENNLSITKTVSTPLVTTAPNTIIYTVAITNSGTSPASIDKITDILPSPLQFNEIDASSDIQANNMSSIPVANATGTLDFVGGNDSTTYPYTEFLIPGNSTVNLVYNVTVPSGITDGDYTNSATFTTGSYTSLPVEATFSFGPIPPVANNDSAVTEEDIPIALNIIANDTDSDGTIDATTVDLDPIALGQQTSYPITGEGTYTVDNSGIVTFTPESGFTGISIINYTVRDNAGNISNEASITIQVGNVCTEDVAGKEFDLQGGNSVTFNQPATNYGFQFDIYTLDNSFNLNINGVNLATQELQFQSLGTSGINVRFQDGDEYETDTSGDIWQMTGGVLNPLIRVVISPSGTVSMFGSKTSGGPLFPLELFGGNTFNIITWNNAGTNTIIGSQTVAGATNMKGYGSGKNIVSCVPNLSLEKVATLADTNGNGTADAGETIDYAFKVINNGNVTVRNIEITDVLPGIVLTGTPIASLVPGASDSTSYSASYTVTQADIDAGTSISNVATATGDSPSGTDDVTDNSDDPTDLTNDDPDNDGDPEDPTDVEVTPNTPNLSLEKRATLNDT</sequence>
<dbReference type="Pfam" id="PF17963">
    <property type="entry name" value="Big_9"/>
    <property type="match status" value="1"/>
</dbReference>
<name>A0A420DZ50_9FLAO</name>
<dbReference type="Pfam" id="PF24346">
    <property type="entry name" value="DUF7507"/>
    <property type="match status" value="1"/>
</dbReference>
<dbReference type="Gene3D" id="2.60.40.2810">
    <property type="match status" value="1"/>
</dbReference>
<feature type="domain" description="DUF11" evidence="3">
    <location>
        <begin position="314"/>
        <end position="436"/>
    </location>
</feature>
<feature type="transmembrane region" description="Helical" evidence="2">
    <location>
        <begin position="28"/>
        <end position="47"/>
    </location>
</feature>
<organism evidence="5 6">
    <name type="scientific">Tenacibaculum lutimaris</name>
    <dbReference type="NCBI Taxonomy" id="285258"/>
    <lineage>
        <taxon>Bacteria</taxon>
        <taxon>Pseudomonadati</taxon>
        <taxon>Bacteroidota</taxon>
        <taxon>Flavobacteriia</taxon>
        <taxon>Flavobacteriales</taxon>
        <taxon>Flavobacteriaceae</taxon>
        <taxon>Tenacibaculum</taxon>
    </lineage>
</organism>
<comment type="caution">
    <text evidence="5">The sequence shown here is derived from an EMBL/GenBank/DDBJ whole genome shotgun (WGS) entry which is preliminary data.</text>
</comment>